<proteinExistence type="predicted"/>
<name>A0ABW4RW76_9ACTN</name>
<keyword evidence="1" id="KW-0472">Membrane</keyword>
<protein>
    <submittedName>
        <fullName evidence="2">Uncharacterized protein</fullName>
    </submittedName>
</protein>
<evidence type="ECO:0000313" key="3">
    <source>
        <dbReference type="Proteomes" id="UP001597326"/>
    </source>
</evidence>
<keyword evidence="1" id="KW-1133">Transmembrane helix</keyword>
<feature type="transmembrane region" description="Helical" evidence="1">
    <location>
        <begin position="88"/>
        <end position="104"/>
    </location>
</feature>
<accession>A0ABW4RW76</accession>
<comment type="caution">
    <text evidence="2">The sequence shown here is derived from an EMBL/GenBank/DDBJ whole genome shotgun (WGS) entry which is preliminary data.</text>
</comment>
<gene>
    <name evidence="2" type="ORF">ACFSCS_10435</name>
</gene>
<dbReference type="EMBL" id="JBHUFZ010000023">
    <property type="protein sequence ID" value="MFD1890591.1"/>
    <property type="molecule type" value="Genomic_DNA"/>
</dbReference>
<evidence type="ECO:0000256" key="1">
    <source>
        <dbReference type="SAM" id="Phobius"/>
    </source>
</evidence>
<reference evidence="3" key="1">
    <citation type="journal article" date="2019" name="Int. J. Syst. Evol. Microbiol.">
        <title>The Global Catalogue of Microorganisms (GCM) 10K type strain sequencing project: providing services to taxonomists for standard genome sequencing and annotation.</title>
        <authorList>
            <consortium name="The Broad Institute Genomics Platform"/>
            <consortium name="The Broad Institute Genome Sequencing Center for Infectious Disease"/>
            <person name="Wu L."/>
            <person name="Ma J."/>
        </authorList>
    </citation>
    <scope>NUCLEOTIDE SEQUENCE [LARGE SCALE GENOMIC DNA]</scope>
    <source>
        <strain evidence="3">CAIM 431</strain>
    </source>
</reference>
<feature type="transmembrane region" description="Helical" evidence="1">
    <location>
        <begin position="135"/>
        <end position="153"/>
    </location>
</feature>
<feature type="transmembrane region" description="Helical" evidence="1">
    <location>
        <begin position="160"/>
        <end position="179"/>
    </location>
</feature>
<keyword evidence="1" id="KW-0812">Transmembrane</keyword>
<keyword evidence="3" id="KW-1185">Reference proteome</keyword>
<evidence type="ECO:0000313" key="2">
    <source>
        <dbReference type="EMBL" id="MFD1890591.1"/>
    </source>
</evidence>
<feature type="transmembrane region" description="Helical" evidence="1">
    <location>
        <begin position="53"/>
        <end position="81"/>
    </location>
</feature>
<sequence>MSPTPRALPRSWRRLARAGRFQLLVRLCLLLVGLALGLLVALAGDSQVSRLLAVLVVAAVVGCALGHGPVWLGAAVVLLALWAVGRPLAWPVVAALVALVWLAHRLSCWLQVGPLHGELGAAGLRLLLGDAVREAGWVLGIVGLLLAGGLLAHRLPATGVLAWALLALAAVATLAWLSVPRRD</sequence>
<dbReference type="RefSeq" id="WP_343873788.1">
    <property type="nucleotide sequence ID" value="NZ_BAAAIX010000020.1"/>
</dbReference>
<organism evidence="2 3">
    <name type="scientific">Luteococcus peritonei</name>
    <dbReference type="NCBI Taxonomy" id="88874"/>
    <lineage>
        <taxon>Bacteria</taxon>
        <taxon>Bacillati</taxon>
        <taxon>Actinomycetota</taxon>
        <taxon>Actinomycetes</taxon>
        <taxon>Propionibacteriales</taxon>
        <taxon>Propionibacteriaceae</taxon>
        <taxon>Luteococcus</taxon>
    </lineage>
</organism>
<dbReference type="Proteomes" id="UP001597326">
    <property type="component" value="Unassembled WGS sequence"/>
</dbReference>